<gene>
    <name evidence="1" type="ORF">NEOLEDRAFT_1076284</name>
</gene>
<dbReference type="Proteomes" id="UP000076761">
    <property type="component" value="Unassembled WGS sequence"/>
</dbReference>
<keyword evidence="2" id="KW-1185">Reference proteome</keyword>
<reference evidence="1 2" key="1">
    <citation type="journal article" date="2016" name="Mol. Biol. Evol.">
        <title>Comparative Genomics of Early-Diverging Mushroom-Forming Fungi Provides Insights into the Origins of Lignocellulose Decay Capabilities.</title>
        <authorList>
            <person name="Nagy L.G."/>
            <person name="Riley R."/>
            <person name="Tritt A."/>
            <person name="Adam C."/>
            <person name="Daum C."/>
            <person name="Floudas D."/>
            <person name="Sun H."/>
            <person name="Yadav J.S."/>
            <person name="Pangilinan J."/>
            <person name="Larsson K.H."/>
            <person name="Matsuura K."/>
            <person name="Barry K."/>
            <person name="Labutti K."/>
            <person name="Kuo R."/>
            <person name="Ohm R.A."/>
            <person name="Bhattacharya S.S."/>
            <person name="Shirouzu T."/>
            <person name="Yoshinaga Y."/>
            <person name="Martin F.M."/>
            <person name="Grigoriev I.V."/>
            <person name="Hibbett D.S."/>
        </authorList>
    </citation>
    <scope>NUCLEOTIDE SEQUENCE [LARGE SCALE GENOMIC DNA]</scope>
    <source>
        <strain evidence="1 2">HHB14362 ss-1</strain>
    </source>
</reference>
<proteinExistence type="predicted"/>
<accession>A0A165NUN7</accession>
<sequence>MLAAPEYDQETQAKFIPALCALHNFIHIHDPHDEVHDRYNDHQVAESSRTQSLELPELLGGDIYQAESSWASARRDQIASEMWQSYQRILQERGV</sequence>
<evidence type="ECO:0000313" key="2">
    <source>
        <dbReference type="Proteomes" id="UP000076761"/>
    </source>
</evidence>
<evidence type="ECO:0008006" key="3">
    <source>
        <dbReference type="Google" id="ProtNLM"/>
    </source>
</evidence>
<dbReference type="OrthoDB" id="1681765at2759"/>
<name>A0A165NUN7_9AGAM</name>
<organism evidence="1 2">
    <name type="scientific">Neolentinus lepideus HHB14362 ss-1</name>
    <dbReference type="NCBI Taxonomy" id="1314782"/>
    <lineage>
        <taxon>Eukaryota</taxon>
        <taxon>Fungi</taxon>
        <taxon>Dikarya</taxon>
        <taxon>Basidiomycota</taxon>
        <taxon>Agaricomycotina</taxon>
        <taxon>Agaricomycetes</taxon>
        <taxon>Gloeophyllales</taxon>
        <taxon>Gloeophyllaceae</taxon>
        <taxon>Neolentinus</taxon>
    </lineage>
</organism>
<dbReference type="EMBL" id="KV425625">
    <property type="protein sequence ID" value="KZT20133.1"/>
    <property type="molecule type" value="Genomic_DNA"/>
</dbReference>
<dbReference type="AlphaFoldDB" id="A0A165NUN7"/>
<protein>
    <recommendedName>
        <fullName evidence="3">DDE Tnp4 domain-containing protein</fullName>
    </recommendedName>
</protein>
<dbReference type="STRING" id="1314782.A0A165NUN7"/>
<dbReference type="InParanoid" id="A0A165NUN7"/>
<evidence type="ECO:0000313" key="1">
    <source>
        <dbReference type="EMBL" id="KZT20133.1"/>
    </source>
</evidence>